<sequence>MKTTVLKKKGIQYCSEIEWKKIKIKWIMIKKEEEEINKKQEMEQKRKENNSKILLVFGTTGNKDYCDQDDEVDQDDEDDEYYEDIDGEEVDQSVLV</sequence>
<feature type="compositionally biased region" description="Acidic residues" evidence="1">
    <location>
        <begin position="67"/>
        <end position="84"/>
    </location>
</feature>
<proteinExistence type="predicted"/>
<comment type="caution">
    <text evidence="2">The sequence shown here is derived from an EMBL/GenBank/DDBJ whole genome shotgun (WGS) entry which is preliminary data.</text>
</comment>
<evidence type="ECO:0000313" key="3">
    <source>
        <dbReference type="Proteomes" id="UP000324800"/>
    </source>
</evidence>
<reference evidence="2 3" key="1">
    <citation type="submission" date="2019-03" db="EMBL/GenBank/DDBJ databases">
        <title>Single cell metagenomics reveals metabolic interactions within the superorganism composed of flagellate Streblomastix strix and complex community of Bacteroidetes bacteria on its surface.</title>
        <authorList>
            <person name="Treitli S.C."/>
            <person name="Kolisko M."/>
            <person name="Husnik F."/>
            <person name="Keeling P."/>
            <person name="Hampl V."/>
        </authorList>
    </citation>
    <scope>NUCLEOTIDE SEQUENCE [LARGE SCALE GENOMIC DNA]</scope>
    <source>
        <strain evidence="2">ST1C</strain>
    </source>
</reference>
<feature type="region of interest" description="Disordered" evidence="1">
    <location>
        <begin position="64"/>
        <end position="84"/>
    </location>
</feature>
<gene>
    <name evidence="2" type="ORF">EZS28_001605</name>
</gene>
<accession>A0A5J4X7Z3</accession>
<dbReference type="EMBL" id="SNRW01000171">
    <property type="protein sequence ID" value="KAA6402866.1"/>
    <property type="molecule type" value="Genomic_DNA"/>
</dbReference>
<dbReference type="AlphaFoldDB" id="A0A5J4X7Z3"/>
<organism evidence="2 3">
    <name type="scientific">Streblomastix strix</name>
    <dbReference type="NCBI Taxonomy" id="222440"/>
    <lineage>
        <taxon>Eukaryota</taxon>
        <taxon>Metamonada</taxon>
        <taxon>Preaxostyla</taxon>
        <taxon>Oxymonadida</taxon>
        <taxon>Streblomastigidae</taxon>
        <taxon>Streblomastix</taxon>
    </lineage>
</organism>
<protein>
    <submittedName>
        <fullName evidence="2">Uncharacterized protein</fullName>
    </submittedName>
</protein>
<evidence type="ECO:0000313" key="2">
    <source>
        <dbReference type="EMBL" id="KAA6402866.1"/>
    </source>
</evidence>
<evidence type="ECO:0000256" key="1">
    <source>
        <dbReference type="SAM" id="MobiDB-lite"/>
    </source>
</evidence>
<dbReference type="Proteomes" id="UP000324800">
    <property type="component" value="Unassembled WGS sequence"/>
</dbReference>
<name>A0A5J4X7Z3_9EUKA</name>